<dbReference type="RefSeq" id="WP_086573024.1">
    <property type="nucleotide sequence ID" value="NZ_JAFMOF010000002.1"/>
</dbReference>
<dbReference type="InterPro" id="IPR036457">
    <property type="entry name" value="PPM-type-like_dom_sf"/>
</dbReference>
<dbReference type="InterPro" id="IPR001932">
    <property type="entry name" value="PPM-type_phosphatase-like_dom"/>
</dbReference>
<feature type="domain" description="PPM-type phosphatase" evidence="1">
    <location>
        <begin position="5"/>
        <end position="229"/>
    </location>
</feature>
<sequence length="252" mass="27039">MSVEGYRHRRENIPCQDAWHSAVVGPPDAAVVVLAVADGAGSRPHSGQGARFAVQLATTHFGQRAEARPQTAQEVHELLLDAFVDVREEFVSRTEGDPDDFAATLTVVVLAPTWLGHLSVGDGFVVVRSGAEGGERHFHLLPQPDAVSEYSNETVFLTSTDAEHWVHTECVRDDGIDGVLLSTDGLTQAALSRPPGRPRGANASFASAVLRSLDSPGPDPHADDRALAELLRSDRLTAFNADDKTLLRAVRA</sequence>
<accession>A0A939FQQ4</accession>
<organism evidence="2 3">
    <name type="scientific">Streptomyces triculaminicus</name>
    <dbReference type="NCBI Taxonomy" id="2816232"/>
    <lineage>
        <taxon>Bacteria</taxon>
        <taxon>Bacillati</taxon>
        <taxon>Actinomycetota</taxon>
        <taxon>Actinomycetes</taxon>
        <taxon>Kitasatosporales</taxon>
        <taxon>Streptomycetaceae</taxon>
        <taxon>Streptomyces</taxon>
    </lineage>
</organism>
<evidence type="ECO:0000313" key="3">
    <source>
        <dbReference type="Proteomes" id="UP000664781"/>
    </source>
</evidence>
<proteinExistence type="predicted"/>
<protein>
    <submittedName>
        <fullName evidence="2">Protein phosphatase 2C domain-containing protein</fullName>
    </submittedName>
</protein>
<dbReference type="SUPFAM" id="SSF81606">
    <property type="entry name" value="PP2C-like"/>
    <property type="match status" value="1"/>
</dbReference>
<evidence type="ECO:0000259" key="1">
    <source>
        <dbReference type="Pfam" id="PF13672"/>
    </source>
</evidence>
<name>A0A939FQQ4_9ACTN</name>
<gene>
    <name evidence="2" type="ORF">J1792_16380</name>
</gene>
<dbReference type="EMBL" id="JAFMOF010000002">
    <property type="protein sequence ID" value="MBO0654292.1"/>
    <property type="molecule type" value="Genomic_DNA"/>
</dbReference>
<dbReference type="Proteomes" id="UP000664781">
    <property type="component" value="Unassembled WGS sequence"/>
</dbReference>
<dbReference type="AlphaFoldDB" id="A0A939FQQ4"/>
<comment type="caution">
    <text evidence="2">The sequence shown here is derived from an EMBL/GenBank/DDBJ whole genome shotgun (WGS) entry which is preliminary data.</text>
</comment>
<keyword evidence="3" id="KW-1185">Reference proteome</keyword>
<evidence type="ECO:0000313" key="2">
    <source>
        <dbReference type="EMBL" id="MBO0654292.1"/>
    </source>
</evidence>
<dbReference type="Pfam" id="PF13672">
    <property type="entry name" value="PP2C_2"/>
    <property type="match status" value="1"/>
</dbReference>
<dbReference type="Gene3D" id="3.60.40.10">
    <property type="entry name" value="PPM-type phosphatase domain"/>
    <property type="match status" value="1"/>
</dbReference>
<reference evidence="2" key="1">
    <citation type="submission" date="2021-03" db="EMBL/GenBank/DDBJ databases">
        <title>Streptomyces strains.</title>
        <authorList>
            <person name="Lund M.B."/>
            <person name="Toerring T."/>
        </authorList>
    </citation>
    <scope>NUCLEOTIDE SEQUENCE</scope>
    <source>
        <strain evidence="2">JCM 4242</strain>
    </source>
</reference>